<dbReference type="GO" id="GO:0005125">
    <property type="term" value="F:cytokine activity"/>
    <property type="evidence" value="ECO:0007669"/>
    <property type="project" value="UniProtKB-KW"/>
</dbReference>
<dbReference type="GO" id="GO:0006954">
    <property type="term" value="P:inflammatory response"/>
    <property type="evidence" value="ECO:0007669"/>
    <property type="project" value="InterPro"/>
</dbReference>
<dbReference type="Gene3D" id="2.10.90.10">
    <property type="entry name" value="Cystine-knot cytokines"/>
    <property type="match status" value="1"/>
</dbReference>
<feature type="transmembrane region" description="Helical" evidence="6">
    <location>
        <begin position="30"/>
        <end position="48"/>
    </location>
</feature>
<dbReference type="Proteomes" id="UP001142489">
    <property type="component" value="Unassembled WGS sequence"/>
</dbReference>
<protein>
    <recommendedName>
        <fullName evidence="9">Interleukin 17C</fullName>
    </recommendedName>
</protein>
<comment type="similarity">
    <text evidence="2">Belongs to the IL-17 family.</text>
</comment>
<keyword evidence="4" id="KW-0964">Secreted</keyword>
<name>A0A9Q1AUD6_9SAUR</name>
<dbReference type="OrthoDB" id="6038945at2759"/>
<keyword evidence="5" id="KW-0732">Signal</keyword>
<dbReference type="InterPro" id="IPR029034">
    <property type="entry name" value="Cystine-knot_cytokine"/>
</dbReference>
<keyword evidence="6" id="KW-0472">Membrane</keyword>
<evidence type="ECO:0000313" key="8">
    <source>
        <dbReference type="Proteomes" id="UP001142489"/>
    </source>
</evidence>
<keyword evidence="6" id="KW-1133">Transmembrane helix</keyword>
<dbReference type="PRINTS" id="PR01932">
    <property type="entry name" value="INTRLEUKIN17"/>
</dbReference>
<evidence type="ECO:0008006" key="9">
    <source>
        <dbReference type="Google" id="ProtNLM"/>
    </source>
</evidence>
<dbReference type="SUPFAM" id="SSF57501">
    <property type="entry name" value="Cystine-knot cytokines"/>
    <property type="match status" value="1"/>
</dbReference>
<dbReference type="InterPro" id="IPR010345">
    <property type="entry name" value="IL-17_fam"/>
</dbReference>
<dbReference type="AlphaFoldDB" id="A0A9Q1AUD6"/>
<dbReference type="Pfam" id="PF06083">
    <property type="entry name" value="IL17"/>
    <property type="match status" value="1"/>
</dbReference>
<dbReference type="EMBL" id="JAPFRF010000013">
    <property type="protein sequence ID" value="KAJ7311924.1"/>
    <property type="molecule type" value="Genomic_DNA"/>
</dbReference>
<evidence type="ECO:0000256" key="3">
    <source>
        <dbReference type="ARBA" id="ARBA00022514"/>
    </source>
</evidence>
<reference evidence="7" key="1">
    <citation type="journal article" date="2023" name="DNA Res.">
        <title>Chromosome-level genome assembly of Phrynocephalus forsythii using third-generation DNA sequencing and Hi-C analysis.</title>
        <authorList>
            <person name="Qi Y."/>
            <person name="Zhao W."/>
            <person name="Zhao Y."/>
            <person name="Niu C."/>
            <person name="Cao S."/>
            <person name="Zhang Y."/>
        </authorList>
    </citation>
    <scope>NUCLEOTIDE SEQUENCE</scope>
    <source>
        <tissue evidence="7">Muscle</tissue>
    </source>
</reference>
<evidence type="ECO:0000256" key="1">
    <source>
        <dbReference type="ARBA" id="ARBA00004613"/>
    </source>
</evidence>
<organism evidence="7 8">
    <name type="scientific">Phrynocephalus forsythii</name>
    <dbReference type="NCBI Taxonomy" id="171643"/>
    <lineage>
        <taxon>Eukaryota</taxon>
        <taxon>Metazoa</taxon>
        <taxon>Chordata</taxon>
        <taxon>Craniata</taxon>
        <taxon>Vertebrata</taxon>
        <taxon>Euteleostomi</taxon>
        <taxon>Lepidosauria</taxon>
        <taxon>Squamata</taxon>
        <taxon>Bifurcata</taxon>
        <taxon>Unidentata</taxon>
        <taxon>Episquamata</taxon>
        <taxon>Toxicofera</taxon>
        <taxon>Iguania</taxon>
        <taxon>Acrodonta</taxon>
        <taxon>Agamidae</taxon>
        <taxon>Agaminae</taxon>
        <taxon>Phrynocephalus</taxon>
    </lineage>
</organism>
<accession>A0A9Q1AUD6</accession>
<comment type="caution">
    <text evidence="7">The sequence shown here is derived from an EMBL/GenBank/DDBJ whole genome shotgun (WGS) entry which is preliminary data.</text>
</comment>
<comment type="subcellular location">
    <subcellularLocation>
        <location evidence="1">Secreted</location>
    </subcellularLocation>
</comment>
<sequence>MLSSFLLPAKPCASFLYPKIPPVALRPQLAALLHISFLLALFVLLAGTDARQPRSHSSRPHRHPHCFHADELQNGEVPPMFRGRVARWRRHTALPTASSLEGTLAAGRRPRRHQEPTCADLKFQDLLNKDINERSISPWKYNLNEDDNRYPPRLAFAECLCRGCIDLRSGQESFSLNSMPVHQSLMVLRRNACQREDGTPGFSFEVQYISVPVACACVLPRSSS</sequence>
<evidence type="ECO:0000313" key="7">
    <source>
        <dbReference type="EMBL" id="KAJ7311924.1"/>
    </source>
</evidence>
<dbReference type="GO" id="GO:0005615">
    <property type="term" value="C:extracellular space"/>
    <property type="evidence" value="ECO:0007669"/>
    <property type="project" value="UniProtKB-KW"/>
</dbReference>
<evidence type="ECO:0000256" key="6">
    <source>
        <dbReference type="SAM" id="Phobius"/>
    </source>
</evidence>
<keyword evidence="6" id="KW-0812">Transmembrane</keyword>
<evidence type="ECO:0000256" key="4">
    <source>
        <dbReference type="ARBA" id="ARBA00022525"/>
    </source>
</evidence>
<keyword evidence="3" id="KW-0202">Cytokine</keyword>
<evidence type="ECO:0000256" key="2">
    <source>
        <dbReference type="ARBA" id="ARBA00007236"/>
    </source>
</evidence>
<dbReference type="InterPro" id="IPR020440">
    <property type="entry name" value="IL-17_chr"/>
</dbReference>
<keyword evidence="8" id="KW-1185">Reference proteome</keyword>
<proteinExistence type="inferred from homology"/>
<gene>
    <name evidence="7" type="ORF">JRQ81_006244</name>
</gene>
<evidence type="ECO:0000256" key="5">
    <source>
        <dbReference type="ARBA" id="ARBA00022729"/>
    </source>
</evidence>